<comment type="caution">
    <text evidence="2">The sequence shown here is derived from an EMBL/GenBank/DDBJ whole genome shotgun (WGS) entry which is preliminary data.</text>
</comment>
<proteinExistence type="predicted"/>
<dbReference type="SUPFAM" id="SSF56925">
    <property type="entry name" value="OMPA-like"/>
    <property type="match status" value="1"/>
</dbReference>
<organism evidence="2 3">
    <name type="scientific">Candidatus Liberibacter solanacearum</name>
    <dbReference type="NCBI Taxonomy" id="556287"/>
    <lineage>
        <taxon>Bacteria</taxon>
        <taxon>Pseudomonadati</taxon>
        <taxon>Pseudomonadota</taxon>
        <taxon>Alphaproteobacteria</taxon>
        <taxon>Hyphomicrobiales</taxon>
        <taxon>Rhizobiaceae</taxon>
        <taxon>Liberibacter</taxon>
    </lineage>
</organism>
<dbReference type="AlphaFoldDB" id="A0A424FLX2"/>
<keyword evidence="1" id="KW-0732">Signal</keyword>
<gene>
    <name evidence="2" type="ORF">C0030_003865</name>
</gene>
<protein>
    <recommendedName>
        <fullName evidence="4">Outer membrane protein beta-barrel domain-containing protein</fullName>
    </recommendedName>
</protein>
<dbReference type="Gene3D" id="2.40.160.20">
    <property type="match status" value="1"/>
</dbReference>
<feature type="signal peptide" evidence="1">
    <location>
        <begin position="1"/>
        <end position="50"/>
    </location>
</feature>
<dbReference type="Proteomes" id="UP000236895">
    <property type="component" value="Unassembled WGS sequence"/>
</dbReference>
<dbReference type="EMBL" id="PKRU02000023">
    <property type="protein sequence ID" value="RPD37159.1"/>
    <property type="molecule type" value="Genomic_DNA"/>
</dbReference>
<feature type="chain" id="PRO_5019464911" description="Outer membrane protein beta-barrel domain-containing protein" evidence="1">
    <location>
        <begin position="51"/>
        <end position="245"/>
    </location>
</feature>
<evidence type="ECO:0008006" key="4">
    <source>
        <dbReference type="Google" id="ProtNLM"/>
    </source>
</evidence>
<name>A0A424FLX2_9HYPH</name>
<evidence type="ECO:0000313" key="3">
    <source>
        <dbReference type="Proteomes" id="UP000236895"/>
    </source>
</evidence>
<sequence length="245" mass="27053">MSIILILIKNIYGDNFMNCAKKDHRKSARIFSKLLYSSLFLGLFSSSAMAANNFYEYYPPALNYQSSIPKWKGSYISVDMANAALVGKDSVGIIQDKSAHAALNKFTFGFDSQEGTLVYGASIGYENHFTNGQMVDAAFQNSAISLMLRSGFTFDNANSSLFQNTVIYGAAGVRLRDVSSLTSVADVLKLDSTRFDQVYVVGIEKKLASMLSMHAEYRVVASINSMMTLNKAKNGRIVYGLSFRF</sequence>
<evidence type="ECO:0000256" key="1">
    <source>
        <dbReference type="SAM" id="SignalP"/>
    </source>
</evidence>
<dbReference type="InterPro" id="IPR011250">
    <property type="entry name" value="OMP/PagP_B-barrel"/>
</dbReference>
<evidence type="ECO:0000313" key="2">
    <source>
        <dbReference type="EMBL" id="RPD37159.1"/>
    </source>
</evidence>
<reference evidence="2 3" key="1">
    <citation type="submission" date="2018-11" db="EMBL/GenBank/DDBJ databases">
        <title>Genome Analysis of Haplotype D of Candidatus Liberibacter Solanacearum.</title>
        <authorList>
            <person name="Katsir L."/>
            <person name="Ruan Z."/>
            <person name="Santos Garcia D."/>
            <person name="Piasezky A."/>
            <person name="Jiang J."/>
            <person name="Sela N."/>
            <person name="Freilich S."/>
            <person name="Bahar O."/>
        </authorList>
    </citation>
    <scope>NUCLEOTIDE SEQUENCE [LARGE SCALE GENOMIC DNA]</scope>
    <source>
        <strain evidence="3">haplotype D1</strain>
    </source>
</reference>
<accession>A0A424FLX2</accession>